<evidence type="ECO:0000313" key="4">
    <source>
        <dbReference type="Proteomes" id="UP001161422"/>
    </source>
</evidence>
<protein>
    <submittedName>
        <fullName evidence="3">Terminase</fullName>
    </submittedName>
</protein>
<dbReference type="EMBL" id="BSNC01000002">
    <property type="protein sequence ID" value="GLP95350.1"/>
    <property type="molecule type" value="Genomic_DNA"/>
</dbReference>
<keyword evidence="4" id="KW-1185">Reference proteome</keyword>
<dbReference type="RefSeq" id="WP_095506671.1">
    <property type="nucleotide sequence ID" value="NZ_BSNC01000002.1"/>
</dbReference>
<dbReference type="AlphaFoldDB" id="A0AA37VXN6"/>
<reference evidence="3" key="1">
    <citation type="journal article" date="2014" name="Int. J. Syst. Evol. Microbiol.">
        <title>Complete genome sequence of Corynebacterium casei LMG S-19264T (=DSM 44701T), isolated from a smear-ripened cheese.</title>
        <authorList>
            <consortium name="US DOE Joint Genome Institute (JGI-PGF)"/>
            <person name="Walter F."/>
            <person name="Albersmeier A."/>
            <person name="Kalinowski J."/>
            <person name="Ruckert C."/>
        </authorList>
    </citation>
    <scope>NUCLEOTIDE SEQUENCE</scope>
    <source>
        <strain evidence="3">NBRC 101628</strain>
    </source>
</reference>
<dbReference type="Gene3D" id="3.40.50.300">
    <property type="entry name" value="P-loop containing nucleotide triphosphate hydrolases"/>
    <property type="match status" value="1"/>
</dbReference>
<dbReference type="Proteomes" id="UP001161422">
    <property type="component" value="Unassembled WGS sequence"/>
</dbReference>
<proteinExistence type="predicted"/>
<dbReference type="SUPFAM" id="SSF52540">
    <property type="entry name" value="P-loop containing nucleoside triphosphate hydrolases"/>
    <property type="match status" value="1"/>
</dbReference>
<name>A0AA37VXN6_9GAMM</name>
<dbReference type="InterPro" id="IPR027417">
    <property type="entry name" value="P-loop_NTPase"/>
</dbReference>
<evidence type="ECO:0000259" key="2">
    <source>
        <dbReference type="Pfam" id="PF17289"/>
    </source>
</evidence>
<comment type="caution">
    <text evidence="3">The sequence shown here is derived from an EMBL/GenBank/DDBJ whole genome shotgun (WGS) entry which is preliminary data.</text>
</comment>
<gene>
    <name evidence="3" type="ORF">GCM10007895_06560</name>
</gene>
<dbReference type="InterPro" id="IPR035421">
    <property type="entry name" value="Terminase_6C"/>
</dbReference>
<sequence length="417" mass="46686">MSRVVSNPQADFIEDSTTPTLLFCAGLGAGKTLASEYKVVNFVLQNQGIDVLYALPSYRLVKDTIQQRLPATLRAMGIKYKMMVADQTIIVGQSRILLRSYDSPETQLVSFEVGLSVIDELDVLPLEQARRVYQLCAARTRQGQDRLPNQIAIVSTPNQGKAGLMYELSLKDNVRTIQAPTASNPAATQQYIDQLKNTFTPAQLGCYLFGEFTDQVRGLLVYSQYDPELNDSRELVKQGDRLHIGVDFNAGLCCGIVGVKRNGQLHIVDEFHHERDVQSLCQAIIDRYPRHHENGLITAYPDASGQNRHASGSQTMHNIMRSDYGLSLSVDTTNPRILDRVNTVNVAFENASQERNLFVNRETCPELTKCLRSQIYDSKTLLPDKLGGFDHVLDGLGYLVYRVKPITQPIFELGIRF</sequence>
<dbReference type="Pfam" id="PF17289">
    <property type="entry name" value="Terminase_6C"/>
    <property type="match status" value="1"/>
</dbReference>
<evidence type="ECO:0000313" key="3">
    <source>
        <dbReference type="EMBL" id="GLP95350.1"/>
    </source>
</evidence>
<reference evidence="3" key="2">
    <citation type="submission" date="2023-01" db="EMBL/GenBank/DDBJ databases">
        <title>Draft genome sequence of Paraferrimonas sedimenticola strain NBRC 101628.</title>
        <authorList>
            <person name="Sun Q."/>
            <person name="Mori K."/>
        </authorList>
    </citation>
    <scope>NUCLEOTIDE SEQUENCE</scope>
    <source>
        <strain evidence="3">NBRC 101628</strain>
    </source>
</reference>
<evidence type="ECO:0000256" key="1">
    <source>
        <dbReference type="ARBA" id="ARBA00022612"/>
    </source>
</evidence>
<organism evidence="3 4">
    <name type="scientific">Paraferrimonas sedimenticola</name>
    <dbReference type="NCBI Taxonomy" id="375674"/>
    <lineage>
        <taxon>Bacteria</taxon>
        <taxon>Pseudomonadati</taxon>
        <taxon>Pseudomonadota</taxon>
        <taxon>Gammaproteobacteria</taxon>
        <taxon>Alteromonadales</taxon>
        <taxon>Ferrimonadaceae</taxon>
        <taxon>Paraferrimonas</taxon>
    </lineage>
</organism>
<feature type="domain" description="Terminase large subunit gp17-like C-terminal" evidence="2">
    <location>
        <begin position="244"/>
        <end position="399"/>
    </location>
</feature>
<accession>A0AA37VXN6</accession>
<dbReference type="Gene3D" id="3.30.420.280">
    <property type="match status" value="1"/>
</dbReference>
<keyword evidence="1" id="KW-1188">Viral release from host cell</keyword>